<keyword evidence="3" id="KW-1185">Reference proteome</keyword>
<name>A0A6A0A0I4_HAELA</name>
<dbReference type="PANTHER" id="PTHR44420">
    <property type="entry name" value="GLUTATHIONE S-TRANSFERASE DHAR2-RELATED"/>
    <property type="match status" value="1"/>
</dbReference>
<accession>A0A6A0A0I4</accession>
<evidence type="ECO:0000313" key="2">
    <source>
        <dbReference type="EMBL" id="GFH24398.1"/>
    </source>
</evidence>
<dbReference type="InterPro" id="IPR036282">
    <property type="entry name" value="Glutathione-S-Trfase_C_sf"/>
</dbReference>
<dbReference type="Pfam" id="PF13410">
    <property type="entry name" value="GST_C_2"/>
    <property type="match status" value="1"/>
</dbReference>
<dbReference type="Gene3D" id="1.20.1050.10">
    <property type="match status" value="1"/>
</dbReference>
<dbReference type="InterPro" id="IPR044627">
    <property type="entry name" value="DHAR1/2/3/4"/>
</dbReference>
<sequence>MVMPDSDVIVQHLEKEFPQPSMTSDIDPKIGSGLFPAFRAFLSAAKDAADTDKLQAALEGQLQEVEAALQAQKGPLFGGDTLNATDAALGPKLYHAQVALQHLKGYTLPDRFSALHKYLDYIKQQPAWQATDYGAAAIVAGWSAHH</sequence>
<dbReference type="GO" id="GO:0016740">
    <property type="term" value="F:transferase activity"/>
    <property type="evidence" value="ECO:0007669"/>
    <property type="project" value="UniProtKB-KW"/>
</dbReference>
<dbReference type="AlphaFoldDB" id="A0A6A0A0I4"/>
<dbReference type="EMBL" id="BLLF01002526">
    <property type="protein sequence ID" value="GFH24398.1"/>
    <property type="molecule type" value="Genomic_DNA"/>
</dbReference>
<reference evidence="2 3" key="1">
    <citation type="submission" date="2020-02" db="EMBL/GenBank/DDBJ databases">
        <title>Draft genome sequence of Haematococcus lacustris strain NIES-144.</title>
        <authorList>
            <person name="Morimoto D."/>
            <person name="Nakagawa S."/>
            <person name="Yoshida T."/>
            <person name="Sawayama S."/>
        </authorList>
    </citation>
    <scope>NUCLEOTIDE SEQUENCE [LARGE SCALE GENOMIC DNA]</scope>
    <source>
        <strain evidence="2 3">NIES-144</strain>
    </source>
</reference>
<dbReference type="GO" id="GO:0033355">
    <property type="term" value="P:ascorbate glutathione cycle"/>
    <property type="evidence" value="ECO:0007669"/>
    <property type="project" value="InterPro"/>
</dbReference>
<protein>
    <submittedName>
        <fullName evidence="2">Dehydroascorbate reductase</fullName>
    </submittedName>
</protein>
<keyword evidence="1" id="KW-0808">Transferase</keyword>
<dbReference type="GO" id="GO:0045174">
    <property type="term" value="F:glutathione dehydrogenase (ascorbate) activity"/>
    <property type="evidence" value="ECO:0007669"/>
    <property type="project" value="InterPro"/>
</dbReference>
<organism evidence="2 3">
    <name type="scientific">Haematococcus lacustris</name>
    <name type="common">Green alga</name>
    <name type="synonym">Haematococcus pluvialis</name>
    <dbReference type="NCBI Taxonomy" id="44745"/>
    <lineage>
        <taxon>Eukaryota</taxon>
        <taxon>Viridiplantae</taxon>
        <taxon>Chlorophyta</taxon>
        <taxon>core chlorophytes</taxon>
        <taxon>Chlorophyceae</taxon>
        <taxon>CS clade</taxon>
        <taxon>Chlamydomonadales</taxon>
        <taxon>Haematococcaceae</taxon>
        <taxon>Haematococcus</taxon>
    </lineage>
</organism>
<evidence type="ECO:0000256" key="1">
    <source>
        <dbReference type="ARBA" id="ARBA00022679"/>
    </source>
</evidence>
<gene>
    <name evidence="2" type="ORF">HaLaN_22187</name>
</gene>
<dbReference type="Proteomes" id="UP000485058">
    <property type="component" value="Unassembled WGS sequence"/>
</dbReference>
<proteinExistence type="predicted"/>
<evidence type="ECO:0000313" key="3">
    <source>
        <dbReference type="Proteomes" id="UP000485058"/>
    </source>
</evidence>
<dbReference type="PANTHER" id="PTHR44420:SF2">
    <property type="entry name" value="GLUTATHIONE S-TRANSFERASE DHAR2-RELATED"/>
    <property type="match status" value="1"/>
</dbReference>
<dbReference type="SUPFAM" id="SSF47616">
    <property type="entry name" value="GST C-terminal domain-like"/>
    <property type="match status" value="1"/>
</dbReference>
<comment type="caution">
    <text evidence="2">The sequence shown here is derived from an EMBL/GenBank/DDBJ whole genome shotgun (WGS) entry which is preliminary data.</text>
</comment>